<dbReference type="RefSeq" id="WP_136726791.1">
    <property type="nucleotide sequence ID" value="NZ_JAOPYF010000317.1"/>
</dbReference>
<name>A0A4U0SG46_9ACTN</name>
<dbReference type="Proteomes" id="UP000305778">
    <property type="component" value="Unassembled WGS sequence"/>
</dbReference>
<dbReference type="EMBL" id="SUMC01000031">
    <property type="protein sequence ID" value="TKA08412.1"/>
    <property type="molecule type" value="Genomic_DNA"/>
</dbReference>
<evidence type="ECO:0000313" key="2">
    <source>
        <dbReference type="EMBL" id="TKA08412.1"/>
    </source>
</evidence>
<gene>
    <name evidence="2" type="ORF">FCI23_28415</name>
</gene>
<reference evidence="2 3" key="1">
    <citation type="submission" date="2019-04" db="EMBL/GenBank/DDBJ databases">
        <title>Streptomyces oryziradicis sp. nov., a novel actinomycete isolated from rhizosphere soil of rice (Oryza sativa L.).</title>
        <authorList>
            <person name="Li C."/>
        </authorList>
    </citation>
    <scope>NUCLEOTIDE SEQUENCE [LARGE SCALE GENOMIC DNA]</scope>
    <source>
        <strain evidence="2 3">NEAU-C40</strain>
    </source>
</reference>
<keyword evidence="3" id="KW-1185">Reference proteome</keyword>
<evidence type="ECO:0000313" key="3">
    <source>
        <dbReference type="Proteomes" id="UP000305778"/>
    </source>
</evidence>
<comment type="caution">
    <text evidence="2">The sequence shown here is derived from an EMBL/GenBank/DDBJ whole genome shotgun (WGS) entry which is preliminary data.</text>
</comment>
<protein>
    <submittedName>
        <fullName evidence="2">Uncharacterized protein</fullName>
    </submittedName>
</protein>
<feature type="compositionally biased region" description="Basic residues" evidence="1">
    <location>
        <begin position="49"/>
        <end position="66"/>
    </location>
</feature>
<sequence>MIRTAQHASTVRTGPADLDLPFALALTHYEPTSPEAGTTRAPEVPAAPHARRRHTARRRRTAAAQG</sequence>
<proteinExistence type="predicted"/>
<evidence type="ECO:0000256" key="1">
    <source>
        <dbReference type="SAM" id="MobiDB-lite"/>
    </source>
</evidence>
<organism evidence="2 3">
    <name type="scientific">Actinacidiphila oryziradicis</name>
    <dbReference type="NCBI Taxonomy" id="2571141"/>
    <lineage>
        <taxon>Bacteria</taxon>
        <taxon>Bacillati</taxon>
        <taxon>Actinomycetota</taxon>
        <taxon>Actinomycetes</taxon>
        <taxon>Kitasatosporales</taxon>
        <taxon>Streptomycetaceae</taxon>
        <taxon>Actinacidiphila</taxon>
    </lineage>
</organism>
<accession>A0A4U0SG46</accession>
<feature type="region of interest" description="Disordered" evidence="1">
    <location>
        <begin position="31"/>
        <end position="66"/>
    </location>
</feature>
<dbReference type="AlphaFoldDB" id="A0A4U0SG46"/>